<dbReference type="Proteomes" id="UP001431209">
    <property type="component" value="Unassembled WGS sequence"/>
</dbReference>
<dbReference type="PROSITE" id="PS50041">
    <property type="entry name" value="C_TYPE_LECTIN_2"/>
    <property type="match status" value="1"/>
</dbReference>
<feature type="chain" id="PRO_5043486866" description="C-type lectin domain-containing protein" evidence="1">
    <location>
        <begin position="21"/>
        <end position="170"/>
    </location>
</feature>
<sequence>MLKLISIVCAVIFLVHFTTAQEIGDEIRLHSTAKCQKGWFAAGDNCYIYVDKKTSWYNAVHHCNTVLDSHLATIQSAEINKMIIDESKRFGGSNFYIGLLHTNDHLVWSKGDSISYTNFSEMNLKFYVVSVCAVVNNIPASADFGKWSRIPCQQEQPFLCMRPQHAIYTM</sequence>
<dbReference type="InterPro" id="IPR016187">
    <property type="entry name" value="CTDL_fold"/>
</dbReference>
<dbReference type="EMBL" id="JAOPGA020000137">
    <property type="protein sequence ID" value="KAL0477072.1"/>
    <property type="molecule type" value="Genomic_DNA"/>
</dbReference>
<name>A0AAW2YIH5_9EUKA</name>
<dbReference type="InterPro" id="IPR001304">
    <property type="entry name" value="C-type_lectin-like"/>
</dbReference>
<keyword evidence="4" id="KW-1185">Reference proteome</keyword>
<keyword evidence="1" id="KW-0732">Signal</keyword>
<dbReference type="AlphaFoldDB" id="A0AAW2YIH5"/>
<proteinExistence type="predicted"/>
<accession>A0AAW2YIH5</accession>
<dbReference type="InterPro" id="IPR050828">
    <property type="entry name" value="C-type_lectin/matrix_domain"/>
</dbReference>
<dbReference type="Pfam" id="PF00059">
    <property type="entry name" value="Lectin_C"/>
    <property type="match status" value="1"/>
</dbReference>
<evidence type="ECO:0000256" key="1">
    <source>
        <dbReference type="SAM" id="SignalP"/>
    </source>
</evidence>
<dbReference type="Gene3D" id="3.10.100.10">
    <property type="entry name" value="Mannose-Binding Protein A, subunit A"/>
    <property type="match status" value="1"/>
</dbReference>
<dbReference type="PANTHER" id="PTHR45710:SF26">
    <property type="entry name" value="RH26557P"/>
    <property type="match status" value="1"/>
</dbReference>
<dbReference type="CDD" id="cd00037">
    <property type="entry name" value="CLECT"/>
    <property type="match status" value="1"/>
</dbReference>
<comment type="caution">
    <text evidence="3">The sequence shown here is derived from an EMBL/GenBank/DDBJ whole genome shotgun (WGS) entry which is preliminary data.</text>
</comment>
<protein>
    <recommendedName>
        <fullName evidence="2">C-type lectin domain-containing protein</fullName>
    </recommendedName>
</protein>
<feature type="domain" description="C-type lectin" evidence="2">
    <location>
        <begin position="42"/>
        <end position="161"/>
    </location>
</feature>
<reference evidence="3 4" key="1">
    <citation type="submission" date="2024-03" db="EMBL/GenBank/DDBJ databases">
        <title>The Acrasis kona genome and developmental transcriptomes reveal deep origins of eukaryotic multicellular pathways.</title>
        <authorList>
            <person name="Sheikh S."/>
            <person name="Fu C.-J."/>
            <person name="Brown M.W."/>
            <person name="Baldauf S.L."/>
        </authorList>
    </citation>
    <scope>NUCLEOTIDE SEQUENCE [LARGE SCALE GENOMIC DNA]</scope>
    <source>
        <strain evidence="3 4">ATCC MYA-3509</strain>
    </source>
</reference>
<feature type="signal peptide" evidence="1">
    <location>
        <begin position="1"/>
        <end position="20"/>
    </location>
</feature>
<evidence type="ECO:0000313" key="3">
    <source>
        <dbReference type="EMBL" id="KAL0477072.1"/>
    </source>
</evidence>
<dbReference type="SMART" id="SM00034">
    <property type="entry name" value="CLECT"/>
    <property type="match status" value="1"/>
</dbReference>
<evidence type="ECO:0000313" key="4">
    <source>
        <dbReference type="Proteomes" id="UP001431209"/>
    </source>
</evidence>
<dbReference type="SUPFAM" id="SSF56436">
    <property type="entry name" value="C-type lectin-like"/>
    <property type="match status" value="1"/>
</dbReference>
<organism evidence="3 4">
    <name type="scientific">Acrasis kona</name>
    <dbReference type="NCBI Taxonomy" id="1008807"/>
    <lineage>
        <taxon>Eukaryota</taxon>
        <taxon>Discoba</taxon>
        <taxon>Heterolobosea</taxon>
        <taxon>Tetramitia</taxon>
        <taxon>Eutetramitia</taxon>
        <taxon>Acrasidae</taxon>
        <taxon>Acrasis</taxon>
    </lineage>
</organism>
<dbReference type="InterPro" id="IPR016186">
    <property type="entry name" value="C-type_lectin-like/link_sf"/>
</dbReference>
<dbReference type="PANTHER" id="PTHR45710">
    <property type="entry name" value="C-TYPE LECTIN DOMAIN-CONTAINING PROTEIN 180"/>
    <property type="match status" value="1"/>
</dbReference>
<evidence type="ECO:0000259" key="2">
    <source>
        <dbReference type="PROSITE" id="PS50041"/>
    </source>
</evidence>
<gene>
    <name evidence="3" type="ORF">AKO1_006129</name>
</gene>